<gene>
    <name evidence="3" type="ORF">TTEB3V08_LOCUS10255</name>
</gene>
<sequence>MYGESLILFLLAMSLPDNGYGITRPLKQASRDARVIDKPAAPDRCAFRIETTLESMRRNSFANTITSSSPHSTTLDFAGYTLHKPLRTAPYDMYVTSMHVRMPGKTGWYRVDRCHFDPVNTSLETQLLFKDLTISGVVKLYEESAVLRAPVQPPSADGCNMTLRLRRAGLGITAYPRHAPRGGVLDITMLSRFMEPDFLSMYAYGCQLPRLNPNRESGVDDGSSAPERRQNSDFTQEVEDVFVRGIQSLLVTYMEKQLQPALTDTLMMNMGYTVSYGR</sequence>
<organism evidence="3">
    <name type="scientific">Timema tahoe</name>
    <dbReference type="NCBI Taxonomy" id="61484"/>
    <lineage>
        <taxon>Eukaryota</taxon>
        <taxon>Metazoa</taxon>
        <taxon>Ecdysozoa</taxon>
        <taxon>Arthropoda</taxon>
        <taxon>Hexapoda</taxon>
        <taxon>Insecta</taxon>
        <taxon>Pterygota</taxon>
        <taxon>Neoptera</taxon>
        <taxon>Polyneoptera</taxon>
        <taxon>Phasmatodea</taxon>
        <taxon>Timematodea</taxon>
        <taxon>Timematoidea</taxon>
        <taxon>Timematidae</taxon>
        <taxon>Timema</taxon>
    </lineage>
</organism>
<dbReference type="EMBL" id="OE005951">
    <property type="protein sequence ID" value="CAD7462361.1"/>
    <property type="molecule type" value="Genomic_DNA"/>
</dbReference>
<protein>
    <submittedName>
        <fullName evidence="3">Uncharacterized protein</fullName>
    </submittedName>
</protein>
<proteinExistence type="predicted"/>
<evidence type="ECO:0000256" key="1">
    <source>
        <dbReference type="SAM" id="MobiDB-lite"/>
    </source>
</evidence>
<keyword evidence="2" id="KW-0732">Signal</keyword>
<feature type="signal peptide" evidence="2">
    <location>
        <begin position="1"/>
        <end position="21"/>
    </location>
</feature>
<reference evidence="3" key="1">
    <citation type="submission" date="2020-11" db="EMBL/GenBank/DDBJ databases">
        <authorList>
            <person name="Tran Van P."/>
        </authorList>
    </citation>
    <scope>NUCLEOTIDE SEQUENCE</scope>
</reference>
<evidence type="ECO:0000256" key="2">
    <source>
        <dbReference type="SAM" id="SignalP"/>
    </source>
</evidence>
<accession>A0A7R9IQC0</accession>
<dbReference type="AlphaFoldDB" id="A0A7R9IQC0"/>
<feature type="chain" id="PRO_5030857244" evidence="2">
    <location>
        <begin position="22"/>
        <end position="278"/>
    </location>
</feature>
<name>A0A7R9IQC0_9NEOP</name>
<evidence type="ECO:0000313" key="3">
    <source>
        <dbReference type="EMBL" id="CAD7462361.1"/>
    </source>
</evidence>
<feature type="region of interest" description="Disordered" evidence="1">
    <location>
        <begin position="213"/>
        <end position="233"/>
    </location>
</feature>